<feature type="domain" description="N-acetyltransferase" evidence="4">
    <location>
        <begin position="1"/>
        <end position="163"/>
    </location>
</feature>
<feature type="binding site" evidence="3">
    <location>
        <begin position="97"/>
        <end position="110"/>
    </location>
    <ligand>
        <name>acetyl-CoA</name>
        <dbReference type="ChEBI" id="CHEBI:57288"/>
    </ligand>
</feature>
<comment type="similarity">
    <text evidence="3">Belongs to the acetyltransferase ATAT1 family.</text>
</comment>
<evidence type="ECO:0000313" key="5">
    <source>
        <dbReference type="EMBL" id="CEG41851.1"/>
    </source>
</evidence>
<dbReference type="CDD" id="cd04301">
    <property type="entry name" value="NAT_SF"/>
    <property type="match status" value="1"/>
</dbReference>
<dbReference type="GeneID" id="36407222"/>
<dbReference type="OMA" id="IKQPNNF"/>
<dbReference type="PROSITE" id="PS51730">
    <property type="entry name" value="GNAT_ATAT"/>
    <property type="match status" value="1"/>
</dbReference>
<dbReference type="EMBL" id="CCYD01000610">
    <property type="protein sequence ID" value="CEG41851.1"/>
    <property type="molecule type" value="Genomic_DNA"/>
</dbReference>
<dbReference type="Proteomes" id="UP000054928">
    <property type="component" value="Unassembled WGS sequence"/>
</dbReference>
<keyword evidence="2 3" id="KW-0012">Acyltransferase</keyword>
<organism evidence="5 6">
    <name type="scientific">Plasmopara halstedii</name>
    <name type="common">Downy mildew of sunflower</name>
    <dbReference type="NCBI Taxonomy" id="4781"/>
    <lineage>
        <taxon>Eukaryota</taxon>
        <taxon>Sar</taxon>
        <taxon>Stramenopiles</taxon>
        <taxon>Oomycota</taxon>
        <taxon>Peronosporomycetes</taxon>
        <taxon>Peronosporales</taxon>
        <taxon>Peronosporaceae</taxon>
        <taxon>Plasmopara</taxon>
    </lineage>
</organism>
<reference evidence="6" key="1">
    <citation type="submission" date="2014-09" db="EMBL/GenBank/DDBJ databases">
        <authorList>
            <person name="Sharma Rahul"/>
            <person name="Thines Marco"/>
        </authorList>
    </citation>
    <scope>NUCLEOTIDE SEQUENCE [LARGE SCALE GENOMIC DNA]</scope>
</reference>
<dbReference type="PANTHER" id="PTHR12327">
    <property type="entry name" value="ALPHA-TUBULIN N-ACETYLTRANSFERASE 1"/>
    <property type="match status" value="1"/>
</dbReference>
<dbReference type="RefSeq" id="XP_024578220.1">
    <property type="nucleotide sequence ID" value="XM_024727665.1"/>
</dbReference>
<name>A0A0N7L5M0_PLAHL</name>
<dbReference type="HAMAP" id="MF_03130">
    <property type="entry name" value="mec17"/>
    <property type="match status" value="1"/>
</dbReference>
<dbReference type="InterPro" id="IPR007965">
    <property type="entry name" value="GNAT_ATAT"/>
</dbReference>
<dbReference type="GO" id="GO:0019799">
    <property type="term" value="F:tubulin N-acetyltransferase activity"/>
    <property type="evidence" value="ECO:0007669"/>
    <property type="project" value="UniProtKB-UniRule"/>
</dbReference>
<sequence>MQVEVIRAPETLSSRPELAIAIDTLGKQSAVAQTLSREITSAKLFETRQAAKQQQILFLAINDGKVLGYLKTGVKHLFYMSPTGEYSELDPICVLDFYVDEIWQRHGIGLQLFQYFLQKERVSPAQLAYDRPSPLLFAFLNKHAGLTNYVLQPNRFVIFNEYFQFRQ</sequence>
<dbReference type="PANTHER" id="PTHR12327:SF0">
    <property type="entry name" value="ALPHA-TUBULIN N-ACETYLTRANSFERASE 1"/>
    <property type="match status" value="1"/>
</dbReference>
<keyword evidence="1 3" id="KW-0808">Transferase</keyword>
<dbReference type="GO" id="GO:0005874">
    <property type="term" value="C:microtubule"/>
    <property type="evidence" value="ECO:0007669"/>
    <property type="project" value="InterPro"/>
</dbReference>
<dbReference type="Gene3D" id="3.40.630.30">
    <property type="match status" value="1"/>
</dbReference>
<evidence type="ECO:0000259" key="4">
    <source>
        <dbReference type="PROSITE" id="PS51730"/>
    </source>
</evidence>
<dbReference type="InterPro" id="IPR016181">
    <property type="entry name" value="Acyl_CoA_acyltransferase"/>
</dbReference>
<proteinExistence type="inferred from homology"/>
<comment type="catalytic activity">
    <reaction evidence="3">
        <text>L-lysyl-[alpha-tubulin] + acetyl-CoA = N(6)-acetyl-L-lysyl-[alpha-tubulin] + CoA + H(+)</text>
        <dbReference type="Rhea" id="RHEA:15277"/>
        <dbReference type="Rhea" id="RHEA-COMP:11278"/>
        <dbReference type="Rhea" id="RHEA-COMP:11279"/>
        <dbReference type="ChEBI" id="CHEBI:15378"/>
        <dbReference type="ChEBI" id="CHEBI:29969"/>
        <dbReference type="ChEBI" id="CHEBI:57287"/>
        <dbReference type="ChEBI" id="CHEBI:57288"/>
        <dbReference type="ChEBI" id="CHEBI:61930"/>
        <dbReference type="EC" id="2.3.1.108"/>
    </reaction>
</comment>
<dbReference type="AlphaFoldDB" id="A0A0N7L5M0"/>
<protein>
    <recommendedName>
        <fullName evidence="3">Alpha-tubulin N-acetyltransferase</fullName>
        <shortName evidence="3">Alpha-TAT</shortName>
        <shortName evidence="3">TAT</shortName>
        <ecNumber evidence="3">2.3.1.108</ecNumber>
    </recommendedName>
    <alternativeName>
        <fullName evidence="3">Acetyltransferase mec-17 homolog</fullName>
    </alternativeName>
</protein>
<comment type="function">
    <text evidence="3">Specifically acetylates 'Lys-40' in alpha-tubulin on the lumenal side of microtubules. Promotes microtubule destabilization and accelerates microtubule dynamics; this activity may be independent of acetylation activity. Acetylates alpha-tubulin with a slow enzymatic rate, due to a catalytic site that is not optimized for acetyl transfer. Enters the microtubule through each end and diffuses quickly throughout the lumen of microtubules. Acetylates only long/old microtubules because of its slow acetylation rate since it does not have time to act on dynamically unstable microtubules before the enzyme is released.</text>
</comment>
<dbReference type="EC" id="2.3.1.108" evidence="3"/>
<dbReference type="InterPro" id="IPR038746">
    <property type="entry name" value="Atat"/>
</dbReference>
<comment type="caution">
    <text evidence="3">Lacks conserved residue(s) required for the propagation of feature annotation.</text>
</comment>
<evidence type="ECO:0000256" key="3">
    <source>
        <dbReference type="HAMAP-Rule" id="MF_03130"/>
    </source>
</evidence>
<evidence type="ECO:0000313" key="6">
    <source>
        <dbReference type="Proteomes" id="UP000054928"/>
    </source>
</evidence>
<dbReference type="SUPFAM" id="SSF55729">
    <property type="entry name" value="Acyl-CoA N-acyltransferases (Nat)"/>
    <property type="match status" value="1"/>
</dbReference>
<dbReference type="Pfam" id="PF05301">
    <property type="entry name" value="Acetyltransf_16"/>
    <property type="match status" value="1"/>
</dbReference>
<feature type="site" description="Crucial for catalytic activity" evidence="3">
    <location>
        <position position="33"/>
    </location>
</feature>
<accession>A0A0N7L5M0</accession>
<evidence type="ECO:0000256" key="1">
    <source>
        <dbReference type="ARBA" id="ARBA00022679"/>
    </source>
</evidence>
<dbReference type="OrthoDB" id="447510at2759"/>
<evidence type="ECO:0000256" key="2">
    <source>
        <dbReference type="ARBA" id="ARBA00023315"/>
    </source>
</evidence>
<keyword evidence="6" id="KW-1185">Reference proteome</keyword>
<dbReference type="GO" id="GO:0070507">
    <property type="term" value="P:regulation of microtubule cytoskeleton organization"/>
    <property type="evidence" value="ECO:0007669"/>
    <property type="project" value="UniProtKB-UniRule"/>
</dbReference>